<organism evidence="1 2">
    <name type="scientific">Paramecium primaurelia</name>
    <dbReference type="NCBI Taxonomy" id="5886"/>
    <lineage>
        <taxon>Eukaryota</taxon>
        <taxon>Sar</taxon>
        <taxon>Alveolata</taxon>
        <taxon>Ciliophora</taxon>
        <taxon>Intramacronucleata</taxon>
        <taxon>Oligohymenophorea</taxon>
        <taxon>Peniculida</taxon>
        <taxon>Parameciidae</taxon>
        <taxon>Paramecium</taxon>
    </lineage>
</organism>
<protein>
    <submittedName>
        <fullName evidence="1">Uncharacterized protein</fullName>
    </submittedName>
</protein>
<name>A0A8S1QQF1_PARPR</name>
<dbReference type="Proteomes" id="UP000688137">
    <property type="component" value="Unassembled WGS sequence"/>
</dbReference>
<keyword evidence="2" id="KW-1185">Reference proteome</keyword>
<dbReference type="AlphaFoldDB" id="A0A8S1QQF1"/>
<sequence>MQINNVNKFIKLKNIVIVIIYPKMIVLSKINKFNIFGIMMNGQILKLQLIHHLMDIIHLMHVHNFKIVQMDILTLVFDFVILIQILIHQQVNNQLIVYIFKIQLHKLKILVILMQLYLNKQISLDVLINQELENSHIYLVLNQKMKYNQFVQSYQRSLVQLISQKKQVVNGKIIIVQIYLKMKINNYPHVKIQIKKLVKLLCIWNQKIKSCDLMIAITKMNVVVLKIQITQFLQVFAQVKKLKVVQDIMIKLNLQKLIRNWRVIIYMNQINKHLYKKIIIPCPWVQINDGGHCNNTNFFIGLCQHLLNLSACIKIETQGKIFKREISTQKFIDYIFTNCESANNGLTQMSCKSITEEPCFQDNLQMSCNQVQFIPTNCSNHYNYQACMISTDFQAQQIKMNIAQNLILKLKSLESNSQNCQWLDNQCINFDPLFIKFYCYQLPMNIKNYACKTNSLQSCINDSKLKQCFASKDKMKSKYDWLSKDIFRLQKPSHQSSILFGTCEQFKIYIIFQNQEFQINRVFGIILFKKEQVLRIQLVKILSKFLGCLNVSNKNQYCI</sequence>
<gene>
    <name evidence="1" type="ORF">PPRIM_AZ9-3.1.T1860008</name>
</gene>
<reference evidence="1" key="1">
    <citation type="submission" date="2021-01" db="EMBL/GenBank/DDBJ databases">
        <authorList>
            <consortium name="Genoscope - CEA"/>
            <person name="William W."/>
        </authorList>
    </citation>
    <scope>NUCLEOTIDE SEQUENCE</scope>
</reference>
<comment type="caution">
    <text evidence="1">The sequence shown here is derived from an EMBL/GenBank/DDBJ whole genome shotgun (WGS) entry which is preliminary data.</text>
</comment>
<proteinExistence type="predicted"/>
<evidence type="ECO:0000313" key="1">
    <source>
        <dbReference type="EMBL" id="CAD8117015.1"/>
    </source>
</evidence>
<evidence type="ECO:0000313" key="2">
    <source>
        <dbReference type="Proteomes" id="UP000688137"/>
    </source>
</evidence>
<dbReference type="EMBL" id="CAJJDM010000195">
    <property type="protein sequence ID" value="CAD8117015.1"/>
    <property type="molecule type" value="Genomic_DNA"/>
</dbReference>
<accession>A0A8S1QQF1</accession>